<dbReference type="AlphaFoldDB" id="A0A1H9UEN1"/>
<accession>A0A1H9UEN1</accession>
<name>A0A1H9UEN1_9LACT</name>
<dbReference type="PANTHER" id="PTHR30185:SF15">
    <property type="entry name" value="CRYPTIC BETA-GLUCOSIDE BGL OPERON ANTITERMINATOR"/>
    <property type="match status" value="1"/>
</dbReference>
<dbReference type="RefSeq" id="WP_092654128.1">
    <property type="nucleotide sequence ID" value="NZ_FOHA01000028.1"/>
</dbReference>
<keyword evidence="4" id="KW-1185">Reference proteome</keyword>
<organism evidence="3 4">
    <name type="scientific">Isobaculum melis</name>
    <dbReference type="NCBI Taxonomy" id="142588"/>
    <lineage>
        <taxon>Bacteria</taxon>
        <taxon>Bacillati</taxon>
        <taxon>Bacillota</taxon>
        <taxon>Bacilli</taxon>
        <taxon>Lactobacillales</taxon>
        <taxon>Carnobacteriaceae</taxon>
        <taxon>Isobaculum</taxon>
    </lineage>
</organism>
<dbReference type="InterPro" id="IPR011608">
    <property type="entry name" value="PRD"/>
</dbReference>
<dbReference type="Pfam" id="PF03123">
    <property type="entry name" value="CAT_RBD"/>
    <property type="match status" value="1"/>
</dbReference>
<proteinExistence type="predicted"/>
<dbReference type="InterPro" id="IPR036650">
    <property type="entry name" value="CAT_RNA-bd_dom_sf"/>
</dbReference>
<evidence type="ECO:0000313" key="3">
    <source>
        <dbReference type="EMBL" id="SES07708.1"/>
    </source>
</evidence>
<keyword evidence="1" id="KW-0677">Repeat</keyword>
<protein>
    <submittedName>
        <fullName evidence="3">Transcriptional antiterminator, BglG family</fullName>
    </submittedName>
</protein>
<dbReference type="PANTHER" id="PTHR30185">
    <property type="entry name" value="CRYPTIC BETA-GLUCOSIDE BGL OPERON ANTITERMINATOR"/>
    <property type="match status" value="1"/>
</dbReference>
<dbReference type="SUPFAM" id="SSF50151">
    <property type="entry name" value="SacY-like RNA-binding domain"/>
    <property type="match status" value="1"/>
</dbReference>
<dbReference type="OrthoDB" id="9813552at2"/>
<sequence>MKIKKVLNQNAVLLIDGTNEKVAIGKGIGFNKKKNDLIHEHDIEQMFVVEKEQEKLQQLLSQIDEAYFFASEQIIEYAERFLKEKLNEHIHIALADHIAFAVERLQDGIIIQNKLCKEIEILHPEEFMIAEWAIEYLHQQFHLLFPIDEAAYIAIHLHSSRMGQIGNNKSIREITMISEMVAVIAEELKINFTELGMELTYARLVTHLRFVLDRFQKEKYHTMDQEVLALVKRKYVDSHRVVQKVAEMLKRDYRIDLPEDELGYIVIHVERLNSQIKKQEHDGI</sequence>
<feature type="domain" description="PRD" evidence="2">
    <location>
        <begin position="62"/>
        <end position="167"/>
    </location>
</feature>
<feature type="domain" description="PRD" evidence="2">
    <location>
        <begin position="168"/>
        <end position="279"/>
    </location>
</feature>
<dbReference type="EMBL" id="FOHA01000028">
    <property type="protein sequence ID" value="SES07708.1"/>
    <property type="molecule type" value="Genomic_DNA"/>
</dbReference>
<dbReference type="Gene3D" id="1.10.1790.10">
    <property type="entry name" value="PRD domain"/>
    <property type="match status" value="2"/>
</dbReference>
<dbReference type="Gene3D" id="2.30.24.10">
    <property type="entry name" value="CAT RNA-binding domain"/>
    <property type="match status" value="1"/>
</dbReference>
<dbReference type="SUPFAM" id="SSF63520">
    <property type="entry name" value="PTS-regulatory domain, PRD"/>
    <property type="match status" value="2"/>
</dbReference>
<evidence type="ECO:0000259" key="2">
    <source>
        <dbReference type="PROSITE" id="PS51372"/>
    </source>
</evidence>
<gene>
    <name evidence="3" type="ORF">SAMN04488559_12810</name>
</gene>
<dbReference type="Pfam" id="PF00874">
    <property type="entry name" value="PRD"/>
    <property type="match status" value="2"/>
</dbReference>
<dbReference type="SMART" id="SM01061">
    <property type="entry name" value="CAT_RBD"/>
    <property type="match status" value="1"/>
</dbReference>
<evidence type="ECO:0000256" key="1">
    <source>
        <dbReference type="ARBA" id="ARBA00022737"/>
    </source>
</evidence>
<dbReference type="InterPro" id="IPR004341">
    <property type="entry name" value="CAT_RNA-bd_dom"/>
</dbReference>
<dbReference type="InterPro" id="IPR050661">
    <property type="entry name" value="BglG_antiterminators"/>
</dbReference>
<dbReference type="InterPro" id="IPR036634">
    <property type="entry name" value="PRD_sf"/>
</dbReference>
<dbReference type="Proteomes" id="UP000198948">
    <property type="component" value="Unassembled WGS sequence"/>
</dbReference>
<reference evidence="3 4" key="1">
    <citation type="submission" date="2016-10" db="EMBL/GenBank/DDBJ databases">
        <authorList>
            <person name="de Groot N.N."/>
        </authorList>
    </citation>
    <scope>NUCLEOTIDE SEQUENCE [LARGE SCALE GENOMIC DNA]</scope>
    <source>
        <strain evidence="3 4">DSM 13760</strain>
    </source>
</reference>
<dbReference type="GO" id="GO:0003723">
    <property type="term" value="F:RNA binding"/>
    <property type="evidence" value="ECO:0007669"/>
    <property type="project" value="InterPro"/>
</dbReference>
<dbReference type="STRING" id="142588.SAMN04488559_12810"/>
<dbReference type="PROSITE" id="PS51372">
    <property type="entry name" value="PRD_2"/>
    <property type="match status" value="2"/>
</dbReference>
<evidence type="ECO:0000313" key="4">
    <source>
        <dbReference type="Proteomes" id="UP000198948"/>
    </source>
</evidence>
<dbReference type="GO" id="GO:0006355">
    <property type="term" value="P:regulation of DNA-templated transcription"/>
    <property type="evidence" value="ECO:0007669"/>
    <property type="project" value="InterPro"/>
</dbReference>